<evidence type="ECO:0000313" key="7">
    <source>
        <dbReference type="Proteomes" id="UP000598426"/>
    </source>
</evidence>
<dbReference type="Pfam" id="PF00553">
    <property type="entry name" value="CBM_2"/>
    <property type="match status" value="1"/>
</dbReference>
<evidence type="ECO:0000256" key="2">
    <source>
        <dbReference type="ARBA" id="ARBA00023295"/>
    </source>
</evidence>
<evidence type="ECO:0000259" key="5">
    <source>
        <dbReference type="PROSITE" id="PS51175"/>
    </source>
</evidence>
<dbReference type="RefSeq" id="WP_191173141.1">
    <property type="nucleotide sequence ID" value="NZ_JACXZS010000014.1"/>
</dbReference>
<dbReference type="SMART" id="SM00637">
    <property type="entry name" value="CBD_II"/>
    <property type="match status" value="1"/>
</dbReference>
<dbReference type="Pfam" id="PF22815">
    <property type="entry name" value="CatAgl_D1"/>
    <property type="match status" value="1"/>
</dbReference>
<comment type="caution">
    <text evidence="6">The sequence shown here is derived from an EMBL/GenBank/DDBJ whole genome shotgun (WGS) entry which is preliminary data.</text>
</comment>
<feature type="chain" id="PRO_5047013354" evidence="3">
    <location>
        <begin position="37"/>
        <end position="973"/>
    </location>
</feature>
<dbReference type="InterPro" id="IPR033801">
    <property type="entry name" value="CBM6-CBM35-CBM36-like_1"/>
</dbReference>
<dbReference type="Gene3D" id="2.60.120.260">
    <property type="entry name" value="Galactose-binding domain-like"/>
    <property type="match status" value="1"/>
</dbReference>
<keyword evidence="2" id="KW-0326">Glycosidase</keyword>
<dbReference type="CDD" id="cd04083">
    <property type="entry name" value="CBM35_Lmo2446-like"/>
    <property type="match status" value="1"/>
</dbReference>
<dbReference type="InterPro" id="IPR012334">
    <property type="entry name" value="Pectin_lyas_fold"/>
</dbReference>
<accession>A0ABR8NUW7</accession>
<feature type="domain" description="CBM6" evidence="5">
    <location>
        <begin position="40"/>
        <end position="169"/>
    </location>
</feature>
<dbReference type="SUPFAM" id="SSF51126">
    <property type="entry name" value="Pectin lyase-like"/>
    <property type="match status" value="1"/>
</dbReference>
<dbReference type="InterPro" id="IPR008979">
    <property type="entry name" value="Galactose-bd-like_sf"/>
</dbReference>
<evidence type="ECO:0000256" key="1">
    <source>
        <dbReference type="ARBA" id="ARBA00022801"/>
    </source>
</evidence>
<evidence type="ECO:0000259" key="4">
    <source>
        <dbReference type="PROSITE" id="PS51173"/>
    </source>
</evidence>
<dbReference type="SUPFAM" id="SSF49384">
    <property type="entry name" value="Carbohydrate-binding domain"/>
    <property type="match status" value="1"/>
</dbReference>
<dbReference type="InterPro" id="IPR005084">
    <property type="entry name" value="CBM6"/>
</dbReference>
<name>A0ABR8NUW7_9MICO</name>
<dbReference type="Pfam" id="PF16990">
    <property type="entry name" value="CBM_35"/>
    <property type="match status" value="1"/>
</dbReference>
<dbReference type="InterPro" id="IPR006626">
    <property type="entry name" value="PbH1"/>
</dbReference>
<keyword evidence="7" id="KW-1185">Reference proteome</keyword>
<dbReference type="SUPFAM" id="SSF49785">
    <property type="entry name" value="Galactose-binding domain-like"/>
    <property type="match status" value="1"/>
</dbReference>
<dbReference type="Pfam" id="PF22816">
    <property type="entry name" value="CatAgl_D2"/>
    <property type="match status" value="1"/>
</dbReference>
<protein>
    <submittedName>
        <fullName evidence="6">Cellulose binding domain-containing protein</fullName>
    </submittedName>
</protein>
<evidence type="ECO:0000256" key="3">
    <source>
        <dbReference type="SAM" id="SignalP"/>
    </source>
</evidence>
<sequence>MTIPLPGRRRGRIAAACAAVAVVIAVGATCVPAAYAAEPLVYEAEDAALAGGAGVNQNHLGYSGSGFVDGFVIDHTGTAAVTFDVDVPAPGEYGLNLRYANGLGSDMTLSQVIGDEDRQIVLPSAIGASWSQWFIHQEAVTLDAGPQRIAFRFDAEDTGNVNLDAIALTAVGDLSTPGGGATDPGDIPGTGPDTRWDAVTTVLPTAAPARGGVVAEAEDAFRANGAVVTQAGPSGVDLSAERARLVVTTFAADSRAQAVSLRYRSTATESVRLVVGTDGMPRGVLELPPSSAWRDIAFATPLREGLGTVELRRVGDALDGGVVVDALRLERGTDAAGRGAHLGTTVYEAEHGRTDGVILTESRTFHDLAAEASGRQAVTLAGARDEVAWTLTAAAGALEARVSIPDTAEGTGQDGMLAVYAGSKKIANLPVTSRHSWVYGAYPYGNDPSQGGPQRYFDDGRITFPQVPAGTKLRLVNESGDLPYTVDLIETGPAPVALPKPDGYLDVRDFGATADDGTDDTAAIVAAVAAAQEQPTGVWIPQGRFTITDRVRLVGVSVRGAGPWYSVLQGREGRGGLYAMGSGVTVADLMIDGDADHRDDARSDSGLEGDFGQGSLVQDVWIAHTKTGVWVDAGTDGLLAVGLRVRDTYADGIHLHGGVTDAVVAHASVRNTGDDAMAMWSSGGAVTRAVFTHATVQSPLLGNGAAIYGGDSNRVTDSVIADTLTAPAGIAVSTRFNPVPFSGTTVVSGNDIFRSGGWEPNWSTSFGGIWVFADTSHITTPVVISDTRIVDSSYEGLLVSGSHWVNDLRVSDVTIEGTGSYAVAARVGGDHRFRDVVVSGVTEPADGRNHLWGTFIDEGGNTGLLAAVTAACAVTVKTTPSPSGAFVATVTLRNTGAVVLPVSSLAWHAASGEAVLSVAGAEVVQTGTRVEVHPQVSELRPGGSRTLVVSGTVNGPRLVTPAGFTLDGVACGG</sequence>
<proteinExistence type="predicted"/>
<dbReference type="Proteomes" id="UP000598426">
    <property type="component" value="Unassembled WGS sequence"/>
</dbReference>
<evidence type="ECO:0000313" key="6">
    <source>
        <dbReference type="EMBL" id="MBD3943537.1"/>
    </source>
</evidence>
<reference evidence="6 7" key="1">
    <citation type="submission" date="2020-09" db="EMBL/GenBank/DDBJ databases">
        <title>Isolation and identification of active actinomycetes.</title>
        <authorList>
            <person name="Li X."/>
        </authorList>
    </citation>
    <scope>NUCLEOTIDE SEQUENCE [LARGE SCALE GENOMIC DNA]</scope>
    <source>
        <strain evidence="6 7">NEAU-LLC</strain>
    </source>
</reference>
<feature type="domain" description="CBM2" evidence="4">
    <location>
        <begin position="865"/>
        <end position="973"/>
    </location>
</feature>
<dbReference type="InterPro" id="IPR055149">
    <property type="entry name" value="Agl_cat_D2"/>
</dbReference>
<gene>
    <name evidence="6" type="ORF">IF188_17740</name>
</gene>
<dbReference type="InterPro" id="IPR008965">
    <property type="entry name" value="CBM2/CBM3_carb-bd_dom_sf"/>
</dbReference>
<keyword evidence="3" id="KW-0732">Signal</keyword>
<feature type="signal peptide" evidence="3">
    <location>
        <begin position="1"/>
        <end position="36"/>
    </location>
</feature>
<keyword evidence="1" id="KW-0378">Hydrolase</keyword>
<dbReference type="InterPro" id="IPR011050">
    <property type="entry name" value="Pectin_lyase_fold/virulence"/>
</dbReference>
<dbReference type="PROSITE" id="PS51175">
    <property type="entry name" value="CBM6"/>
    <property type="match status" value="1"/>
</dbReference>
<dbReference type="Gene3D" id="2.60.40.290">
    <property type="match status" value="1"/>
</dbReference>
<dbReference type="InterPro" id="IPR001919">
    <property type="entry name" value="CBD2"/>
</dbReference>
<dbReference type="EMBL" id="JACXZS010000014">
    <property type="protein sequence ID" value="MBD3943537.1"/>
    <property type="molecule type" value="Genomic_DNA"/>
</dbReference>
<dbReference type="PROSITE" id="PS51173">
    <property type="entry name" value="CBM2"/>
    <property type="match status" value="1"/>
</dbReference>
<dbReference type="SMART" id="SM00710">
    <property type="entry name" value="PbH1"/>
    <property type="match status" value="7"/>
</dbReference>
<dbReference type="InterPro" id="IPR012291">
    <property type="entry name" value="CBM2_carb-bd_dom_sf"/>
</dbReference>
<organism evidence="6 7">
    <name type="scientific">Microbacterium helvum</name>
    <dbReference type="NCBI Taxonomy" id="2773713"/>
    <lineage>
        <taxon>Bacteria</taxon>
        <taxon>Bacillati</taxon>
        <taxon>Actinomycetota</taxon>
        <taxon>Actinomycetes</taxon>
        <taxon>Micrococcales</taxon>
        <taxon>Microbacteriaceae</taxon>
        <taxon>Microbacterium</taxon>
    </lineage>
</organism>
<dbReference type="Gene3D" id="2.160.20.10">
    <property type="entry name" value="Single-stranded right-handed beta-helix, Pectin lyase-like"/>
    <property type="match status" value="1"/>
</dbReference>